<dbReference type="SUPFAM" id="SSF54427">
    <property type="entry name" value="NTF2-like"/>
    <property type="match status" value="1"/>
</dbReference>
<dbReference type="OrthoDB" id="9794372at2"/>
<name>A0A0F6YIC6_9BACT</name>
<dbReference type="GO" id="GO:0003677">
    <property type="term" value="F:DNA binding"/>
    <property type="evidence" value="ECO:0007669"/>
    <property type="project" value="InterPro"/>
</dbReference>
<dbReference type="EMBL" id="CP011125">
    <property type="protein sequence ID" value="AKF04957.1"/>
    <property type="molecule type" value="Genomic_DNA"/>
</dbReference>
<dbReference type="Pfam" id="PF04542">
    <property type="entry name" value="Sigma70_r2"/>
    <property type="match status" value="1"/>
</dbReference>
<comment type="subunit">
    <text evidence="1">Interacts transiently with the RNA polymerase catalytic core formed by RpoA, RpoB, RpoC and RpoZ (2 alpha, 1 beta, 1 beta' and 1 omega subunit) to form the RNA polymerase holoenzyme that can initiate transcription.</text>
</comment>
<dbReference type="GO" id="GO:0016987">
    <property type="term" value="F:sigma factor activity"/>
    <property type="evidence" value="ECO:0007669"/>
    <property type="project" value="InterPro"/>
</dbReference>
<dbReference type="InterPro" id="IPR013325">
    <property type="entry name" value="RNA_pol_sigma_r2"/>
</dbReference>
<dbReference type="InterPro" id="IPR013249">
    <property type="entry name" value="RNA_pol_sigma70_r4_t2"/>
</dbReference>
<dbReference type="Gene3D" id="3.10.450.50">
    <property type="match status" value="1"/>
</dbReference>
<dbReference type="Gene3D" id="1.10.1740.10">
    <property type="match status" value="1"/>
</dbReference>
<organism evidence="4 5">
    <name type="scientific">Sandaracinus amylolyticus</name>
    <dbReference type="NCBI Taxonomy" id="927083"/>
    <lineage>
        <taxon>Bacteria</taxon>
        <taxon>Pseudomonadati</taxon>
        <taxon>Myxococcota</taxon>
        <taxon>Polyangia</taxon>
        <taxon>Polyangiales</taxon>
        <taxon>Sandaracinaceae</taxon>
        <taxon>Sandaracinus</taxon>
    </lineage>
</organism>
<feature type="domain" description="RNA polymerase sigma-70 region 2" evidence="2">
    <location>
        <begin position="6"/>
        <end position="69"/>
    </location>
</feature>
<dbReference type="AlphaFoldDB" id="A0A0F6YIC6"/>
<evidence type="ECO:0000259" key="2">
    <source>
        <dbReference type="Pfam" id="PF04542"/>
    </source>
</evidence>
<evidence type="ECO:0000313" key="4">
    <source>
        <dbReference type="EMBL" id="AKF04957.1"/>
    </source>
</evidence>
<dbReference type="Proteomes" id="UP000034883">
    <property type="component" value="Chromosome"/>
</dbReference>
<reference evidence="4 5" key="1">
    <citation type="submission" date="2015-03" db="EMBL/GenBank/DDBJ databases">
        <title>Genome assembly of Sandaracinus amylolyticus DSM 53668.</title>
        <authorList>
            <person name="Sharma G."/>
            <person name="Subramanian S."/>
        </authorList>
    </citation>
    <scope>NUCLEOTIDE SEQUENCE [LARGE SCALE GENOMIC DNA]</scope>
    <source>
        <strain evidence="4 5">DSM 53668</strain>
    </source>
</reference>
<accession>A0A0F6YIC6</accession>
<protein>
    <submittedName>
        <fullName evidence="4">RNA polymerase sigma-70 factor</fullName>
    </submittedName>
</protein>
<dbReference type="SUPFAM" id="SSF88946">
    <property type="entry name" value="Sigma2 domain of RNA polymerase sigma factors"/>
    <property type="match status" value="1"/>
</dbReference>
<dbReference type="InterPro" id="IPR036388">
    <property type="entry name" value="WH-like_DNA-bd_sf"/>
</dbReference>
<dbReference type="InterPro" id="IPR052704">
    <property type="entry name" value="ECF_Sigma-70_Domain"/>
</dbReference>
<dbReference type="PANTHER" id="PTHR30173">
    <property type="entry name" value="SIGMA 19 FACTOR"/>
    <property type="match status" value="1"/>
</dbReference>
<dbReference type="KEGG" id="samy:DB32_002106"/>
<gene>
    <name evidence="4" type="ORF">DB32_002106</name>
</gene>
<sequence>MTDVLEPHRRRLWGIAYRMLGSIADADDMVQETFLRWHRRDDDELVRTPEAWLVTTITRLCIDRLRARRTERSTEIDPWLPTPIVTDSPERAVELASDLSVAFLLLLERLAPEERAAFLLRDVFDVDYPAIARALGRSEAACRQVVHRARERVRTERSRSVASPEARAEIAHRFAAALRAKDDRALVELLTEDARLATDGRGVRGAARRWIVGRDRVARALAGIARKRERAGAVEERVVFVGGEPGVVTYVDGVVVSISALELEGTRVRAVHRVLDPDKLRAAMGARE</sequence>
<dbReference type="Gene3D" id="1.10.10.10">
    <property type="entry name" value="Winged helix-like DNA-binding domain superfamily/Winged helix DNA-binding domain"/>
    <property type="match status" value="1"/>
</dbReference>
<dbReference type="RefSeq" id="WP_053232245.1">
    <property type="nucleotide sequence ID" value="NZ_CP011125.1"/>
</dbReference>
<dbReference type="InterPro" id="IPR032710">
    <property type="entry name" value="NTF2-like_dom_sf"/>
</dbReference>
<dbReference type="STRING" id="927083.DB32_002106"/>
<dbReference type="NCBIfam" id="TIGR02937">
    <property type="entry name" value="sigma70-ECF"/>
    <property type="match status" value="1"/>
</dbReference>
<evidence type="ECO:0000313" key="5">
    <source>
        <dbReference type="Proteomes" id="UP000034883"/>
    </source>
</evidence>
<dbReference type="InterPro" id="IPR014284">
    <property type="entry name" value="RNA_pol_sigma-70_dom"/>
</dbReference>
<proteinExistence type="predicted"/>
<keyword evidence="5" id="KW-1185">Reference proteome</keyword>
<dbReference type="NCBIfam" id="NF007214">
    <property type="entry name" value="PRK09636.1"/>
    <property type="match status" value="1"/>
</dbReference>
<dbReference type="InterPro" id="IPR013324">
    <property type="entry name" value="RNA_pol_sigma_r3/r4-like"/>
</dbReference>
<evidence type="ECO:0000256" key="1">
    <source>
        <dbReference type="ARBA" id="ARBA00011344"/>
    </source>
</evidence>
<feature type="domain" description="RNA polymerase sigma factor 70 region 4 type 2" evidence="3">
    <location>
        <begin position="102"/>
        <end position="152"/>
    </location>
</feature>
<dbReference type="GO" id="GO:0006352">
    <property type="term" value="P:DNA-templated transcription initiation"/>
    <property type="evidence" value="ECO:0007669"/>
    <property type="project" value="InterPro"/>
</dbReference>
<dbReference type="Pfam" id="PF08281">
    <property type="entry name" value="Sigma70_r4_2"/>
    <property type="match status" value="1"/>
</dbReference>
<dbReference type="PANTHER" id="PTHR30173:SF36">
    <property type="entry name" value="ECF RNA POLYMERASE SIGMA FACTOR SIGJ"/>
    <property type="match status" value="1"/>
</dbReference>
<evidence type="ECO:0000259" key="3">
    <source>
        <dbReference type="Pfam" id="PF08281"/>
    </source>
</evidence>
<dbReference type="InterPro" id="IPR007627">
    <property type="entry name" value="RNA_pol_sigma70_r2"/>
</dbReference>
<dbReference type="SUPFAM" id="SSF88659">
    <property type="entry name" value="Sigma3 and sigma4 domains of RNA polymerase sigma factors"/>
    <property type="match status" value="1"/>
</dbReference>